<organism evidence="2 3">
    <name type="scientific">Sphingobium ummariense RL-3</name>
    <dbReference type="NCBI Taxonomy" id="1346791"/>
    <lineage>
        <taxon>Bacteria</taxon>
        <taxon>Pseudomonadati</taxon>
        <taxon>Pseudomonadota</taxon>
        <taxon>Alphaproteobacteria</taxon>
        <taxon>Sphingomonadales</taxon>
        <taxon>Sphingomonadaceae</taxon>
        <taxon>Sphingobium</taxon>
    </lineage>
</organism>
<reference evidence="2 3" key="1">
    <citation type="journal article" date="2013" name="Genome Announc.">
        <title>Draft Genome Sequence of Sphingobium ummariense Strain RL-3, a Hexachlorocyclohexane-Degrading Bacterium.</title>
        <authorList>
            <person name="Kohli P."/>
            <person name="Dua A."/>
            <person name="Sangwan N."/>
            <person name="Oldach P."/>
            <person name="Khurana J.P."/>
            <person name="Lal R."/>
        </authorList>
    </citation>
    <scope>NUCLEOTIDE SEQUENCE [LARGE SCALE GENOMIC DNA]</scope>
    <source>
        <strain evidence="2 3">RL-3</strain>
    </source>
</reference>
<dbReference type="AlphaFoldDB" id="T0K4M2"/>
<keyword evidence="3" id="KW-1185">Reference proteome</keyword>
<dbReference type="EMBL" id="AUWY01000094">
    <property type="protein sequence ID" value="EQB31599.1"/>
    <property type="molecule type" value="Genomic_DNA"/>
</dbReference>
<protein>
    <recommendedName>
        <fullName evidence="1">Gamma-glutamylcyclotransferase AIG2-like domain-containing protein</fullName>
    </recommendedName>
</protein>
<evidence type="ECO:0000259" key="1">
    <source>
        <dbReference type="Pfam" id="PF06094"/>
    </source>
</evidence>
<dbReference type="CDD" id="cd06661">
    <property type="entry name" value="GGCT_like"/>
    <property type="match status" value="1"/>
</dbReference>
<dbReference type="eggNOG" id="COG2105">
    <property type="taxonomic scope" value="Bacteria"/>
</dbReference>
<comment type="caution">
    <text evidence="2">The sequence shown here is derived from an EMBL/GenBank/DDBJ whole genome shotgun (WGS) entry which is preliminary data.</text>
</comment>
<feature type="domain" description="Gamma-glutamylcyclotransferase AIG2-like" evidence="1">
    <location>
        <begin position="8"/>
        <end position="128"/>
    </location>
</feature>
<dbReference type="InterPro" id="IPR013024">
    <property type="entry name" value="GGCT-like"/>
</dbReference>
<dbReference type="InterPro" id="IPR009288">
    <property type="entry name" value="AIG2-like_dom"/>
</dbReference>
<evidence type="ECO:0000313" key="3">
    <source>
        <dbReference type="Proteomes" id="UP000015523"/>
    </source>
</evidence>
<dbReference type="RefSeq" id="WP_021318543.1">
    <property type="nucleotide sequence ID" value="NZ_AUWY01000094.1"/>
</dbReference>
<sequence length="130" mass="14285">MTSDRDLLFVYGSLRPAFDGDMARWLAAAARHLGSAWASGRLYRLAGYPGFVPEGEGRVAGDLFSLPDPVPLLAVLDAFEECSEAFPEPREYRRERLVVEGPQGPVRAWAYVYARPVDALALIPDGDFLG</sequence>
<dbReference type="InterPro" id="IPR036568">
    <property type="entry name" value="GGCT-like_sf"/>
</dbReference>
<dbReference type="PATRIC" id="fig|1346791.3.peg.2650"/>
<gene>
    <name evidence="2" type="ORF">M529_13765</name>
</gene>
<name>T0K4M2_9SPHN</name>
<dbReference type="Gene3D" id="3.10.490.10">
    <property type="entry name" value="Gamma-glutamyl cyclotransferase-like"/>
    <property type="match status" value="1"/>
</dbReference>
<proteinExistence type="predicted"/>
<evidence type="ECO:0000313" key="2">
    <source>
        <dbReference type="EMBL" id="EQB31599.1"/>
    </source>
</evidence>
<dbReference type="OrthoDB" id="482277at2"/>
<dbReference type="Proteomes" id="UP000015523">
    <property type="component" value="Unassembled WGS sequence"/>
</dbReference>
<accession>T0K4M2</accession>
<dbReference type="SUPFAM" id="SSF110857">
    <property type="entry name" value="Gamma-glutamyl cyclotransferase-like"/>
    <property type="match status" value="1"/>
</dbReference>
<dbReference type="STRING" id="1346791.M529_13765"/>
<dbReference type="Pfam" id="PF06094">
    <property type="entry name" value="GGACT"/>
    <property type="match status" value="1"/>
</dbReference>